<feature type="region of interest" description="Disordered" evidence="9">
    <location>
        <begin position="648"/>
        <end position="695"/>
    </location>
</feature>
<feature type="domain" description="SMP-LTD" evidence="11">
    <location>
        <begin position="767"/>
        <end position="1037"/>
    </location>
</feature>
<evidence type="ECO:0000256" key="5">
    <source>
        <dbReference type="ARBA" id="ARBA00022989"/>
    </source>
</evidence>
<feature type="region of interest" description="Disordered" evidence="9">
    <location>
        <begin position="868"/>
        <end position="920"/>
    </location>
</feature>
<feature type="compositionally biased region" description="Polar residues" evidence="9">
    <location>
        <begin position="344"/>
        <end position="354"/>
    </location>
</feature>
<reference evidence="13 14" key="1">
    <citation type="submission" date="2025-05" db="UniProtKB">
        <authorList>
            <consortium name="RefSeq"/>
        </authorList>
    </citation>
    <scope>IDENTIFICATION</scope>
</reference>
<dbReference type="RefSeq" id="XP_005101303.1">
    <property type="nucleotide sequence ID" value="XM_005101246.3"/>
</dbReference>
<dbReference type="RefSeq" id="XP_012939626.1">
    <property type="nucleotide sequence ID" value="XM_013084172.2"/>
</dbReference>
<evidence type="ECO:0000256" key="6">
    <source>
        <dbReference type="ARBA" id="ARBA00023055"/>
    </source>
</evidence>
<feature type="compositionally biased region" description="Low complexity" evidence="9">
    <location>
        <begin position="97"/>
        <end position="110"/>
    </location>
</feature>
<dbReference type="GeneID" id="101861132"/>
<feature type="transmembrane region" description="Helical" evidence="10">
    <location>
        <begin position="413"/>
        <end position="432"/>
    </location>
</feature>
<evidence type="ECO:0000256" key="7">
    <source>
        <dbReference type="ARBA" id="ARBA00023121"/>
    </source>
</evidence>
<dbReference type="RefSeq" id="XP_012939625.1">
    <property type="nucleotide sequence ID" value="XM_013084171.2"/>
</dbReference>
<dbReference type="Proteomes" id="UP000694888">
    <property type="component" value="Unplaced"/>
</dbReference>
<evidence type="ECO:0000256" key="1">
    <source>
        <dbReference type="ARBA" id="ARBA00004586"/>
    </source>
</evidence>
<keyword evidence="12" id="KW-1185">Reference proteome</keyword>
<evidence type="ECO:0000313" key="15">
    <source>
        <dbReference type="RefSeq" id="XP_012939625.1"/>
    </source>
</evidence>
<protein>
    <submittedName>
        <fullName evidence="13 14">Testis-expressed protein 2</fullName>
    </submittedName>
</protein>
<feature type="compositionally biased region" description="Basic and acidic residues" evidence="9">
    <location>
        <begin position="735"/>
        <end position="744"/>
    </location>
</feature>
<evidence type="ECO:0000256" key="3">
    <source>
        <dbReference type="ARBA" id="ARBA00022692"/>
    </source>
</evidence>
<comment type="subcellular location">
    <subcellularLocation>
        <location evidence="1">Endoplasmic reticulum membrane</location>
    </subcellularLocation>
</comment>
<accession>A0ABM1A2N9</accession>
<feature type="transmembrane region" description="Helical" evidence="10">
    <location>
        <begin position="388"/>
        <end position="406"/>
    </location>
</feature>
<organism evidence="12 16">
    <name type="scientific">Aplysia californica</name>
    <name type="common">California sea hare</name>
    <dbReference type="NCBI Taxonomy" id="6500"/>
    <lineage>
        <taxon>Eukaryota</taxon>
        <taxon>Metazoa</taxon>
        <taxon>Spiralia</taxon>
        <taxon>Lophotrochozoa</taxon>
        <taxon>Mollusca</taxon>
        <taxon>Gastropoda</taxon>
        <taxon>Heterobranchia</taxon>
        <taxon>Euthyneura</taxon>
        <taxon>Tectipleura</taxon>
        <taxon>Aplysiida</taxon>
        <taxon>Aplysioidea</taxon>
        <taxon>Aplysiidae</taxon>
        <taxon>Aplysia</taxon>
    </lineage>
</organism>
<evidence type="ECO:0000256" key="4">
    <source>
        <dbReference type="ARBA" id="ARBA00022824"/>
    </source>
</evidence>
<dbReference type="PANTHER" id="PTHR13466:SF0">
    <property type="entry name" value="SMP-LTD DOMAIN-CONTAINING PROTEIN"/>
    <property type="match status" value="1"/>
</dbReference>
<feature type="compositionally biased region" description="Basic and acidic residues" evidence="9">
    <location>
        <begin position="257"/>
        <end position="268"/>
    </location>
</feature>
<keyword evidence="4" id="KW-0256">Endoplasmic reticulum</keyword>
<keyword evidence="7" id="KW-0446">Lipid-binding</keyword>
<feature type="region of interest" description="Disordered" evidence="9">
    <location>
        <begin position="336"/>
        <end position="369"/>
    </location>
</feature>
<dbReference type="Pfam" id="PF10296">
    <property type="entry name" value="MMM1"/>
    <property type="match status" value="1"/>
</dbReference>
<feature type="region of interest" description="Disordered" evidence="9">
    <location>
        <begin position="173"/>
        <end position="203"/>
    </location>
</feature>
<evidence type="ECO:0000256" key="8">
    <source>
        <dbReference type="ARBA" id="ARBA00023136"/>
    </source>
</evidence>
<feature type="compositionally biased region" description="Basic and acidic residues" evidence="9">
    <location>
        <begin position="50"/>
        <end position="60"/>
    </location>
</feature>
<feature type="compositionally biased region" description="Acidic residues" evidence="9">
    <location>
        <begin position="889"/>
        <end position="906"/>
    </location>
</feature>
<name>A0ABM1A2N9_APLCA</name>
<dbReference type="PROSITE" id="PS51847">
    <property type="entry name" value="SMP"/>
    <property type="match status" value="1"/>
</dbReference>
<evidence type="ECO:0000313" key="12">
    <source>
        <dbReference type="Proteomes" id="UP000694888"/>
    </source>
</evidence>
<evidence type="ECO:0000259" key="11">
    <source>
        <dbReference type="PROSITE" id="PS51847"/>
    </source>
</evidence>
<feature type="compositionally biased region" description="Low complexity" evidence="9">
    <location>
        <begin position="69"/>
        <end position="82"/>
    </location>
</feature>
<feature type="compositionally biased region" description="Low complexity" evidence="9">
    <location>
        <begin position="1"/>
        <end position="10"/>
    </location>
</feature>
<evidence type="ECO:0000313" key="13">
    <source>
        <dbReference type="RefSeq" id="XP_005101302.1"/>
    </source>
</evidence>
<dbReference type="InterPro" id="IPR019411">
    <property type="entry name" value="MMM1_dom"/>
</dbReference>
<gene>
    <name evidence="13 14 15 16" type="primary">LOC101861132</name>
</gene>
<dbReference type="PANTHER" id="PTHR13466">
    <property type="entry name" value="TEX2 PROTEIN-RELATED"/>
    <property type="match status" value="1"/>
</dbReference>
<evidence type="ECO:0000256" key="2">
    <source>
        <dbReference type="ARBA" id="ARBA00022448"/>
    </source>
</evidence>
<keyword evidence="6" id="KW-0445">Lipid transport</keyword>
<evidence type="ECO:0000256" key="9">
    <source>
        <dbReference type="SAM" id="MobiDB-lite"/>
    </source>
</evidence>
<evidence type="ECO:0000256" key="10">
    <source>
        <dbReference type="SAM" id="Phobius"/>
    </source>
</evidence>
<feature type="region of interest" description="Disordered" evidence="9">
    <location>
        <begin position="720"/>
        <end position="757"/>
    </location>
</feature>
<keyword evidence="2" id="KW-0813">Transport</keyword>
<keyword evidence="5 10" id="KW-1133">Transmembrane helix</keyword>
<keyword evidence="3 10" id="KW-0812">Transmembrane</keyword>
<feature type="region of interest" description="Disordered" evidence="9">
    <location>
        <begin position="249"/>
        <end position="268"/>
    </location>
</feature>
<feature type="compositionally biased region" description="Polar residues" evidence="9">
    <location>
        <begin position="872"/>
        <end position="887"/>
    </location>
</feature>
<dbReference type="RefSeq" id="XP_005101302.1">
    <property type="nucleotide sequence ID" value="XM_005101245.3"/>
</dbReference>
<sequence>MSFKKGLGKPSRPPPPKQGQGKGSVSLSGFSFKQLEEDEDDEDLTAFTGKYDKLVEESHRVQKQKPSSERTFSSSSVSSTSSAPAELRSLEQQPEKVVSGGSSSVDGVGVRPPLLSTGSFPMDKPPLKPAISLPVDVAAHNSPIRERAKAKLETSKEIFSGLKGKITDKISRTIEEFSGDSSSSPSPEKEKQKLLPVEKPSEREPVVKENVTLFRSSGIVEDHPLAHLEVEDDFEDVIEDVISASLQKEPSTEDDTLVFHEPEGRGTPDSEMLMFEEHFISEPTEDFTGMPGLSTSTQLKSRSKIKRFMKKKEPMTSAVAHMSALHFTPDEDLAKPLFRKPTSDDSQADNTASQGAAPEKSEVPSSPFSDSTANAILRQLSFADNRPVPVQKLIVISLFVFAYLILPLPSYMSGFIMGSLLATASCGFYLWLMEPPPPSEPFTLPPVEDLPPPPVPEMKVGLEGEECRHKGWMNELTDYTVENYHINKTHCVFISLEGTHLRLQRPKNPVPKRAMWDESFPKPQFIHQRHFDLPGSSVYLLPQGLVKKRIWSKKYPICISLTSAKGGVSSNGEDAATSKLKHILSEPIIGAKKEKVSDMGFEIITEEKCDSNVLYLFARTGREKEEWFKRFSAAAAGIPLGNHVMDMKRAVGSNSSPPPKKSSEVTPRHKREGSTDSITSASSLPDIAPEVNGTKEDSQGVSLLTFAHYMGRLMPAGLSSRLSSPTHTAPVKDIGSSKEGKDGAKSQPASKDEEEAIPISQNGSIVCDSQLFWVNALIGRCFFDFLRDKWWIGKVTEKLQRKLNKIHVPYFIEELQVTDIHMGYEIPAIRHAGRPYMDEKGFWVDLDITYSGGFTMTIETKMNLMKLKKSPHASNSPGRSVDSKSPVTDSDEEDSAESSTDEEEETPATGEDGSSGGGTSKKFLRYLNKITQSRYFQQATEYKVIKRAMENVSNTRLTLTVTVNSLVGKLALNIPPPPSDRLWYGFRGNPRLRLSAKPQVGERAVTITHITEWIEKKLALEFQRVFVMPNMDDLVIPILVPGEVNGVTISRSVSL</sequence>
<dbReference type="InterPro" id="IPR001849">
    <property type="entry name" value="PH_domain"/>
</dbReference>
<proteinExistence type="predicted"/>
<dbReference type="InterPro" id="IPR031468">
    <property type="entry name" value="SMP_LBD"/>
</dbReference>
<evidence type="ECO:0000313" key="14">
    <source>
        <dbReference type="RefSeq" id="XP_005101303.1"/>
    </source>
</evidence>
<keyword evidence="8 10" id="KW-0472">Membrane</keyword>
<dbReference type="SMART" id="SM00233">
    <property type="entry name" value="PH"/>
    <property type="match status" value="1"/>
</dbReference>
<feature type="region of interest" description="Disordered" evidence="9">
    <location>
        <begin position="1"/>
        <end position="125"/>
    </location>
</feature>
<evidence type="ECO:0000313" key="16">
    <source>
        <dbReference type="RefSeq" id="XP_012939626.1"/>
    </source>
</evidence>
<dbReference type="CDD" id="cd21675">
    <property type="entry name" value="SMP_TEX2"/>
    <property type="match status" value="1"/>
</dbReference>